<reference evidence="3" key="2">
    <citation type="journal article" date="2008" name="Nucleic Acids Res.">
        <title>The rice annotation project database (RAP-DB): 2008 update.</title>
        <authorList>
            <consortium name="The rice annotation project (RAP)"/>
        </authorList>
    </citation>
    <scope>GENOME REANNOTATION</scope>
    <source>
        <strain evidence="3">cv. Nipponbare</strain>
    </source>
</reference>
<gene>
    <name evidence="2" type="primary">P0470D12.110</name>
</gene>
<evidence type="ECO:0000313" key="3">
    <source>
        <dbReference type="Proteomes" id="UP000000763"/>
    </source>
</evidence>
<sequence length="65" mass="7408">MRLAASGVGGHDDKHGRQYSEDISNPSRTFLILRSNPSRTFLIQRERVCAFVVFNIMGHLIICQF</sequence>
<dbReference type="Proteomes" id="UP000000763">
    <property type="component" value="Chromosome 7"/>
</dbReference>
<feature type="region of interest" description="Disordered" evidence="1">
    <location>
        <begin position="1"/>
        <end position="22"/>
    </location>
</feature>
<dbReference type="EMBL" id="AP004300">
    <property type="protein sequence ID" value="BAC15983.1"/>
    <property type="molecule type" value="Genomic_DNA"/>
</dbReference>
<evidence type="ECO:0000256" key="1">
    <source>
        <dbReference type="SAM" id="MobiDB-lite"/>
    </source>
</evidence>
<protein>
    <submittedName>
        <fullName evidence="2">Uncharacterized protein</fullName>
    </submittedName>
</protein>
<proteinExistence type="predicted"/>
<name>Q8H477_ORYSJ</name>
<accession>Q8H477</accession>
<organism evidence="2 3">
    <name type="scientific">Oryza sativa subsp. japonica</name>
    <name type="common">Rice</name>
    <dbReference type="NCBI Taxonomy" id="39947"/>
    <lineage>
        <taxon>Eukaryota</taxon>
        <taxon>Viridiplantae</taxon>
        <taxon>Streptophyta</taxon>
        <taxon>Embryophyta</taxon>
        <taxon>Tracheophyta</taxon>
        <taxon>Spermatophyta</taxon>
        <taxon>Magnoliopsida</taxon>
        <taxon>Liliopsida</taxon>
        <taxon>Poales</taxon>
        <taxon>Poaceae</taxon>
        <taxon>BOP clade</taxon>
        <taxon>Oryzoideae</taxon>
        <taxon>Oryzeae</taxon>
        <taxon>Oryzinae</taxon>
        <taxon>Oryza</taxon>
        <taxon>Oryza sativa</taxon>
    </lineage>
</organism>
<feature type="compositionally biased region" description="Basic and acidic residues" evidence="1">
    <location>
        <begin position="10"/>
        <end position="20"/>
    </location>
</feature>
<evidence type="ECO:0000313" key="2">
    <source>
        <dbReference type="EMBL" id="BAC15983.1"/>
    </source>
</evidence>
<dbReference type="AlphaFoldDB" id="Q8H477"/>
<reference evidence="3" key="1">
    <citation type="journal article" date="2005" name="Nature">
        <title>The map-based sequence of the rice genome.</title>
        <authorList>
            <consortium name="International rice genome sequencing project (IRGSP)"/>
            <person name="Matsumoto T."/>
            <person name="Wu J."/>
            <person name="Kanamori H."/>
            <person name="Katayose Y."/>
            <person name="Fujisawa M."/>
            <person name="Namiki N."/>
            <person name="Mizuno H."/>
            <person name="Yamamoto K."/>
            <person name="Antonio B.A."/>
            <person name="Baba T."/>
            <person name="Sakata K."/>
            <person name="Nagamura Y."/>
            <person name="Aoki H."/>
            <person name="Arikawa K."/>
            <person name="Arita K."/>
            <person name="Bito T."/>
            <person name="Chiden Y."/>
            <person name="Fujitsuka N."/>
            <person name="Fukunaka R."/>
            <person name="Hamada M."/>
            <person name="Harada C."/>
            <person name="Hayashi A."/>
            <person name="Hijishita S."/>
            <person name="Honda M."/>
            <person name="Hosokawa S."/>
            <person name="Ichikawa Y."/>
            <person name="Idonuma A."/>
            <person name="Iijima M."/>
            <person name="Ikeda M."/>
            <person name="Ikeno M."/>
            <person name="Ito K."/>
            <person name="Ito S."/>
            <person name="Ito T."/>
            <person name="Ito Y."/>
            <person name="Ito Y."/>
            <person name="Iwabuchi A."/>
            <person name="Kamiya K."/>
            <person name="Karasawa W."/>
            <person name="Kurita K."/>
            <person name="Katagiri S."/>
            <person name="Kikuta A."/>
            <person name="Kobayashi H."/>
            <person name="Kobayashi N."/>
            <person name="Machita K."/>
            <person name="Maehara T."/>
            <person name="Masukawa M."/>
            <person name="Mizubayashi T."/>
            <person name="Mukai Y."/>
            <person name="Nagasaki H."/>
            <person name="Nagata Y."/>
            <person name="Naito S."/>
            <person name="Nakashima M."/>
            <person name="Nakama Y."/>
            <person name="Nakamichi Y."/>
            <person name="Nakamura M."/>
            <person name="Meguro A."/>
            <person name="Negishi M."/>
            <person name="Ohta I."/>
            <person name="Ohta T."/>
            <person name="Okamoto M."/>
            <person name="Ono N."/>
            <person name="Saji S."/>
            <person name="Sakaguchi M."/>
            <person name="Sakai K."/>
            <person name="Shibata M."/>
            <person name="Shimokawa T."/>
            <person name="Song J."/>
            <person name="Takazaki Y."/>
            <person name="Terasawa K."/>
            <person name="Tsugane M."/>
            <person name="Tsuji K."/>
            <person name="Ueda S."/>
            <person name="Waki K."/>
            <person name="Yamagata H."/>
            <person name="Yamamoto M."/>
            <person name="Yamamoto S."/>
            <person name="Yamane H."/>
            <person name="Yoshiki S."/>
            <person name="Yoshihara R."/>
            <person name="Yukawa K."/>
            <person name="Zhong H."/>
            <person name="Yano M."/>
            <person name="Yuan Q."/>
            <person name="Ouyang S."/>
            <person name="Liu J."/>
            <person name="Jones K.M."/>
            <person name="Gansberger K."/>
            <person name="Moffat K."/>
            <person name="Hill J."/>
            <person name="Bera J."/>
            <person name="Fadrosh D."/>
            <person name="Jin S."/>
            <person name="Johri S."/>
            <person name="Kim M."/>
            <person name="Overton L."/>
            <person name="Reardon M."/>
            <person name="Tsitrin T."/>
            <person name="Vuong H."/>
            <person name="Weaver B."/>
            <person name="Ciecko A."/>
            <person name="Tallon L."/>
            <person name="Jackson J."/>
            <person name="Pai G."/>
            <person name="Aken S.V."/>
            <person name="Utterback T."/>
            <person name="Reidmuller S."/>
            <person name="Feldblyum T."/>
            <person name="Hsiao J."/>
            <person name="Zismann V."/>
            <person name="Iobst S."/>
            <person name="de Vazeille A.R."/>
            <person name="Buell C.R."/>
            <person name="Ying K."/>
            <person name="Li Y."/>
            <person name="Lu T."/>
            <person name="Huang Y."/>
            <person name="Zhao Q."/>
            <person name="Feng Q."/>
            <person name="Zhang L."/>
            <person name="Zhu J."/>
            <person name="Weng Q."/>
            <person name="Mu J."/>
            <person name="Lu Y."/>
            <person name="Fan D."/>
            <person name="Liu Y."/>
            <person name="Guan J."/>
            <person name="Zhang Y."/>
            <person name="Yu S."/>
            <person name="Liu X."/>
            <person name="Zhang Y."/>
            <person name="Hong G."/>
            <person name="Han B."/>
            <person name="Choisne N."/>
            <person name="Demange N."/>
            <person name="Orjeda G."/>
            <person name="Samain S."/>
            <person name="Cattolico L."/>
            <person name="Pelletier E."/>
            <person name="Couloux A."/>
            <person name="Segurens B."/>
            <person name="Wincker P."/>
            <person name="D'Hont A."/>
            <person name="Scarpelli C."/>
            <person name="Weissenbach J."/>
            <person name="Salanoubat M."/>
            <person name="Quetier F."/>
            <person name="Yu Y."/>
            <person name="Kim H.R."/>
            <person name="Rambo T."/>
            <person name="Currie J."/>
            <person name="Collura K."/>
            <person name="Luo M."/>
            <person name="Yang T."/>
            <person name="Ammiraju J.S.S."/>
            <person name="Engler F."/>
            <person name="Soderlund C."/>
            <person name="Wing R.A."/>
            <person name="Palmer L.E."/>
            <person name="de la Bastide M."/>
            <person name="Spiegel L."/>
            <person name="Nascimento L."/>
            <person name="Zutavern T."/>
            <person name="O'Shaughnessy A."/>
            <person name="Dike S."/>
            <person name="Dedhia N."/>
            <person name="Preston R."/>
            <person name="Balija V."/>
            <person name="McCombie W.R."/>
            <person name="Chow T."/>
            <person name="Chen H."/>
            <person name="Chung M."/>
            <person name="Chen C."/>
            <person name="Shaw J."/>
            <person name="Wu H."/>
            <person name="Hsiao K."/>
            <person name="Chao Y."/>
            <person name="Chu M."/>
            <person name="Cheng C."/>
            <person name="Hour A."/>
            <person name="Lee P."/>
            <person name="Lin S."/>
            <person name="Lin Y."/>
            <person name="Liou J."/>
            <person name="Liu S."/>
            <person name="Hsing Y."/>
            <person name="Raghuvanshi S."/>
            <person name="Mohanty A."/>
            <person name="Bharti A.K."/>
            <person name="Gaur A."/>
            <person name="Gupta V."/>
            <person name="Kumar D."/>
            <person name="Ravi V."/>
            <person name="Vij S."/>
            <person name="Kapur A."/>
            <person name="Khurana P."/>
            <person name="Khurana P."/>
            <person name="Khurana J.P."/>
            <person name="Tyagi A.K."/>
            <person name="Gaikwad K."/>
            <person name="Singh A."/>
            <person name="Dalal V."/>
            <person name="Srivastava S."/>
            <person name="Dixit A."/>
            <person name="Pal A.K."/>
            <person name="Ghazi I.A."/>
            <person name="Yadav M."/>
            <person name="Pandit A."/>
            <person name="Bhargava A."/>
            <person name="Sureshbabu K."/>
            <person name="Batra K."/>
            <person name="Sharma T.R."/>
            <person name="Mohapatra T."/>
            <person name="Singh N.K."/>
            <person name="Messing J."/>
            <person name="Nelson A.B."/>
            <person name="Fuks G."/>
            <person name="Kavchok S."/>
            <person name="Keizer G."/>
            <person name="Linton E."/>
            <person name="Llaca V."/>
            <person name="Song R."/>
            <person name="Tanyolac B."/>
            <person name="Young S."/>
            <person name="Ho-Il K."/>
            <person name="Hahn J.H."/>
            <person name="Sangsakoo G."/>
            <person name="Vanavichit A."/>
            <person name="de Mattos Luiz.A.T."/>
            <person name="Zimmer P.D."/>
            <person name="Malone G."/>
            <person name="Dellagostin O."/>
            <person name="de Oliveira A.C."/>
            <person name="Bevan M."/>
            <person name="Bancroft I."/>
            <person name="Minx P."/>
            <person name="Cordum H."/>
            <person name="Wilson R."/>
            <person name="Cheng Z."/>
            <person name="Jin W."/>
            <person name="Jiang J."/>
            <person name="Leong S.A."/>
            <person name="Iwama H."/>
            <person name="Gojobori T."/>
            <person name="Itoh T."/>
            <person name="Niimura Y."/>
            <person name="Fujii Y."/>
            <person name="Habara T."/>
            <person name="Sakai H."/>
            <person name="Sato Y."/>
            <person name="Wilson G."/>
            <person name="Kumar K."/>
            <person name="McCouch S."/>
            <person name="Juretic N."/>
            <person name="Hoen D."/>
            <person name="Wright S."/>
            <person name="Bruskiewich R."/>
            <person name="Bureau T."/>
            <person name="Miyao A."/>
            <person name="Hirochika H."/>
            <person name="Nishikawa T."/>
            <person name="Kadowaki K."/>
            <person name="Sugiura M."/>
            <person name="Burr B."/>
            <person name="Sasaki T."/>
        </authorList>
    </citation>
    <scope>NUCLEOTIDE SEQUENCE [LARGE SCALE GENOMIC DNA]</scope>
    <source>
        <strain evidence="3">cv. Nipponbare</strain>
    </source>
</reference>